<feature type="non-terminal residue" evidence="1">
    <location>
        <position position="1"/>
    </location>
</feature>
<proteinExistence type="predicted"/>
<evidence type="ECO:0000313" key="2">
    <source>
        <dbReference type="Proteomes" id="UP000789366"/>
    </source>
</evidence>
<dbReference type="EMBL" id="CAJVPW010024798">
    <property type="protein sequence ID" value="CAG8706251.1"/>
    <property type="molecule type" value="Genomic_DNA"/>
</dbReference>
<gene>
    <name evidence="1" type="ORF">SPELUC_LOCUS11543</name>
</gene>
<name>A0ACA9PKZ9_9GLOM</name>
<organism evidence="1 2">
    <name type="scientific">Cetraspora pellucida</name>
    <dbReference type="NCBI Taxonomy" id="1433469"/>
    <lineage>
        <taxon>Eukaryota</taxon>
        <taxon>Fungi</taxon>
        <taxon>Fungi incertae sedis</taxon>
        <taxon>Mucoromycota</taxon>
        <taxon>Glomeromycotina</taxon>
        <taxon>Glomeromycetes</taxon>
        <taxon>Diversisporales</taxon>
        <taxon>Gigasporaceae</taxon>
        <taxon>Cetraspora</taxon>
    </lineage>
</organism>
<dbReference type="Proteomes" id="UP000789366">
    <property type="component" value="Unassembled WGS sequence"/>
</dbReference>
<sequence length="385" mass="45258">NIKKKAKAKLYNEMINNFIEDFYHMHNSYSQCQFKSKYNKMLKKYEQCQSYLEKKLYSSHKSWARYSIKKVFTTGVELTQHVKGINGVFKKYLDQGTLLKELVKVIENELNKEAQYSQIRNYYESNLLVSLLSTYNTIFKDINSVLKEYLAPILLSLQKAQIKQSLLYQEMMITINQVEESNNEPSGIIEHIYNKLQIRLYDLLSVILGDSTSLCTCMHIINQEMPCRHQYRILLQFSKAVFHMSFIHLHWLKTELTKTSYIIISQGAKVYTTKLLQYINRMQTANCCMSNIRKIVNKKIKFGTTMSVVKTSIQVAVEKDIMSELTGFLTEFIIKYCRSTRLNIEEIHDFNKEIHNSLSISNSEYYKPRGHPLKHLKFLTEESNV</sequence>
<accession>A0ACA9PKZ9</accession>
<reference evidence="1" key="1">
    <citation type="submission" date="2021-06" db="EMBL/GenBank/DDBJ databases">
        <authorList>
            <person name="Kallberg Y."/>
            <person name="Tangrot J."/>
            <person name="Rosling A."/>
        </authorList>
    </citation>
    <scope>NUCLEOTIDE SEQUENCE</scope>
    <source>
        <strain evidence="1">28 12/20/2015</strain>
    </source>
</reference>
<protein>
    <submittedName>
        <fullName evidence="1">4057_t:CDS:1</fullName>
    </submittedName>
</protein>
<evidence type="ECO:0000313" key="1">
    <source>
        <dbReference type="EMBL" id="CAG8706251.1"/>
    </source>
</evidence>
<comment type="caution">
    <text evidence="1">The sequence shown here is derived from an EMBL/GenBank/DDBJ whole genome shotgun (WGS) entry which is preliminary data.</text>
</comment>
<keyword evidence="2" id="KW-1185">Reference proteome</keyword>